<dbReference type="AlphaFoldDB" id="A0A5C7ATF6"/>
<gene>
    <name evidence="2" type="ORF">FUA26_05890</name>
</gene>
<dbReference type="Proteomes" id="UP000321790">
    <property type="component" value="Unassembled WGS sequence"/>
</dbReference>
<evidence type="ECO:0000313" key="2">
    <source>
        <dbReference type="EMBL" id="TXE11597.1"/>
    </source>
</evidence>
<keyword evidence="3" id="KW-1185">Reference proteome</keyword>
<proteinExistence type="predicted"/>
<comment type="caution">
    <text evidence="2">The sequence shown here is derived from an EMBL/GenBank/DDBJ whole genome shotgun (WGS) entry which is preliminary data.</text>
</comment>
<name>A0A5C7ATF6_9FLAO</name>
<dbReference type="EMBL" id="VOSC01000019">
    <property type="protein sequence ID" value="TXE11597.1"/>
    <property type="molecule type" value="Genomic_DNA"/>
</dbReference>
<sequence>MFLKGVDGEDIFPILFFYPFYYIFLFLILNNYKKYKFVPVDAFQDLAKFIIAIKGDVHKNLINLRIDYSPIEHENNLLDPTKIGLVTRKGTSYKPYKVERYNAQFTMKDGTVCTTSLNQISIKVKTTKRRSSGKIKTKYKHKHKFFYALTLKLNPANYDIINAHEAIKLSNNKYQVAVTTINNAHFVKLKYKSKPSAIASVLRPQLKHSKSAVTEMLTYLTNNKVMIQQQLK</sequence>
<protein>
    <submittedName>
        <fullName evidence="2">Uncharacterized protein</fullName>
    </submittedName>
</protein>
<accession>A0A5C7ATF6</accession>
<keyword evidence="1" id="KW-1133">Transmembrane helix</keyword>
<organism evidence="2 3">
    <name type="scientific">Seonamhaeicola algicola</name>
    <dbReference type="NCBI Taxonomy" id="1719036"/>
    <lineage>
        <taxon>Bacteria</taxon>
        <taxon>Pseudomonadati</taxon>
        <taxon>Bacteroidota</taxon>
        <taxon>Flavobacteriia</taxon>
        <taxon>Flavobacteriales</taxon>
        <taxon>Flavobacteriaceae</taxon>
    </lineage>
</organism>
<keyword evidence="1" id="KW-0472">Membrane</keyword>
<dbReference type="RefSeq" id="WP_147132937.1">
    <property type="nucleotide sequence ID" value="NZ_VOSC01000019.1"/>
</dbReference>
<evidence type="ECO:0000256" key="1">
    <source>
        <dbReference type="SAM" id="Phobius"/>
    </source>
</evidence>
<feature type="transmembrane region" description="Helical" evidence="1">
    <location>
        <begin position="12"/>
        <end position="29"/>
    </location>
</feature>
<evidence type="ECO:0000313" key="3">
    <source>
        <dbReference type="Proteomes" id="UP000321790"/>
    </source>
</evidence>
<reference evidence="3" key="1">
    <citation type="submission" date="2019-08" db="EMBL/GenBank/DDBJ databases">
        <title>Seonamhaeicola sediminis sp. nov., isolated from marine sediment.</title>
        <authorList>
            <person name="Cao W.R."/>
        </authorList>
    </citation>
    <scope>NUCLEOTIDE SEQUENCE [LARGE SCALE GENOMIC DNA]</scope>
    <source>
        <strain evidence="3">Gy8</strain>
    </source>
</reference>
<keyword evidence="1" id="KW-0812">Transmembrane</keyword>
<dbReference type="OrthoDB" id="1445629at2"/>